<dbReference type="GO" id="GO:0008233">
    <property type="term" value="F:peptidase activity"/>
    <property type="evidence" value="ECO:0007669"/>
    <property type="project" value="UniProtKB-KW"/>
</dbReference>
<dbReference type="CDD" id="cd03404">
    <property type="entry name" value="SPFH_HflK"/>
    <property type="match status" value="1"/>
</dbReference>
<name>A0ABU1AWR3_9BACT</name>
<comment type="similarity">
    <text evidence="2 6">Belongs to the band 7/mec-2 family. HflK subfamily.</text>
</comment>
<sequence>MQRNPLDDIDWDALRRYRKLFLIVPLLFIVALGALSSYYIVQPEEEAVVKRFGRVVALKQPGLHFKLPFGIDTAQMVPTARVLKQEFGFRTQGIDGRTSYRKDQAHRDESLMLTGDLKVIDVEWVVQYRVSDPDKFLHRVRAPEVTLRDVSESVMRRIVGNSLGSDVLTEKRVHVANTSRIELQKAMDYFDLGIQISTIELQDVTPPGPVKPAFNEVNQAEQERERFINEAEKRRNQVVPRAEGEARQVIAEAQGYAAKRVNDAKGEAERFTAVYQAYRDAPDVTRQRMYLEMIDDVLPQAGKIFIMDENQTAPLPLLNLGDARMSLPANR</sequence>
<comment type="function">
    <text evidence="6">HflC and HflK could encode or regulate a protease.</text>
</comment>
<dbReference type="InterPro" id="IPR010201">
    <property type="entry name" value="HflK"/>
</dbReference>
<dbReference type="Pfam" id="PF01145">
    <property type="entry name" value="Band_7"/>
    <property type="match status" value="1"/>
</dbReference>
<evidence type="ECO:0000256" key="5">
    <source>
        <dbReference type="ARBA" id="ARBA00023136"/>
    </source>
</evidence>
<evidence type="ECO:0000313" key="8">
    <source>
        <dbReference type="EMBL" id="MDQ8208521.1"/>
    </source>
</evidence>
<evidence type="ECO:0000256" key="1">
    <source>
        <dbReference type="ARBA" id="ARBA00004167"/>
    </source>
</evidence>
<evidence type="ECO:0000256" key="6">
    <source>
        <dbReference type="RuleBase" id="RU364113"/>
    </source>
</evidence>
<keyword evidence="8" id="KW-0378">Hydrolase</keyword>
<feature type="domain" description="Band 7" evidence="7">
    <location>
        <begin position="36"/>
        <end position="218"/>
    </location>
</feature>
<evidence type="ECO:0000256" key="4">
    <source>
        <dbReference type="ARBA" id="ARBA00022989"/>
    </source>
</evidence>
<reference evidence="8 9" key="1">
    <citation type="submission" date="2023-04" db="EMBL/GenBank/DDBJ databases">
        <title>A novel bacteria isolated from coastal sediment.</title>
        <authorList>
            <person name="Liu X.-J."/>
            <person name="Du Z.-J."/>
        </authorList>
    </citation>
    <scope>NUCLEOTIDE SEQUENCE [LARGE SCALE GENOMIC DNA]</scope>
    <source>
        <strain evidence="8 9">SDUM461003</strain>
    </source>
</reference>
<comment type="subunit">
    <text evidence="6">HflC and HflK may interact to form a multimeric complex.</text>
</comment>
<keyword evidence="4 6" id="KW-1133">Transmembrane helix</keyword>
<evidence type="ECO:0000256" key="3">
    <source>
        <dbReference type="ARBA" id="ARBA00022692"/>
    </source>
</evidence>
<gene>
    <name evidence="8" type="primary">hflK</name>
    <name evidence="8" type="ORF">QEH52_13435</name>
</gene>
<accession>A0ABU1AWR3</accession>
<dbReference type="InterPro" id="IPR050710">
    <property type="entry name" value="Band7/mec-2_domain"/>
</dbReference>
<keyword evidence="3 6" id="KW-0812">Transmembrane</keyword>
<evidence type="ECO:0000256" key="2">
    <source>
        <dbReference type="ARBA" id="ARBA00006971"/>
    </source>
</evidence>
<comment type="caution">
    <text evidence="8">The sequence shown here is derived from an EMBL/GenBank/DDBJ whole genome shotgun (WGS) entry which is preliminary data.</text>
</comment>
<dbReference type="InterPro" id="IPR001107">
    <property type="entry name" value="Band_7"/>
</dbReference>
<feature type="transmembrane region" description="Helical" evidence="6">
    <location>
        <begin position="20"/>
        <end position="41"/>
    </location>
</feature>
<dbReference type="SUPFAM" id="SSF117892">
    <property type="entry name" value="Band 7/SPFH domain"/>
    <property type="match status" value="1"/>
</dbReference>
<dbReference type="GO" id="GO:0006508">
    <property type="term" value="P:proteolysis"/>
    <property type="evidence" value="ECO:0007669"/>
    <property type="project" value="UniProtKB-KW"/>
</dbReference>
<dbReference type="Gene3D" id="3.30.479.30">
    <property type="entry name" value="Band 7 domain"/>
    <property type="match status" value="1"/>
</dbReference>
<dbReference type="EMBL" id="JARXHW010000033">
    <property type="protein sequence ID" value="MDQ8208521.1"/>
    <property type="molecule type" value="Genomic_DNA"/>
</dbReference>
<dbReference type="PANTHER" id="PTHR43327:SF2">
    <property type="entry name" value="MODULATOR OF FTSH PROTEASE HFLK"/>
    <property type="match status" value="1"/>
</dbReference>
<evidence type="ECO:0000313" key="9">
    <source>
        <dbReference type="Proteomes" id="UP001225316"/>
    </source>
</evidence>
<dbReference type="SMART" id="SM00244">
    <property type="entry name" value="PHB"/>
    <property type="match status" value="1"/>
</dbReference>
<dbReference type="PANTHER" id="PTHR43327">
    <property type="entry name" value="STOMATIN-LIKE PROTEIN 2, MITOCHONDRIAL"/>
    <property type="match status" value="1"/>
</dbReference>
<keyword evidence="5 6" id="KW-0472">Membrane</keyword>
<organism evidence="8 9">
    <name type="scientific">Thalassobacterium maritimum</name>
    <dbReference type="NCBI Taxonomy" id="3041265"/>
    <lineage>
        <taxon>Bacteria</taxon>
        <taxon>Pseudomonadati</taxon>
        <taxon>Verrucomicrobiota</taxon>
        <taxon>Opitutia</taxon>
        <taxon>Puniceicoccales</taxon>
        <taxon>Coraliomargaritaceae</taxon>
        <taxon>Thalassobacterium</taxon>
    </lineage>
</organism>
<dbReference type="Proteomes" id="UP001225316">
    <property type="component" value="Unassembled WGS sequence"/>
</dbReference>
<comment type="subcellular location">
    <subcellularLocation>
        <location evidence="1">Membrane</location>
        <topology evidence="1">Single-pass membrane protein</topology>
    </subcellularLocation>
</comment>
<dbReference type="InterPro" id="IPR036013">
    <property type="entry name" value="Band_7/SPFH_dom_sf"/>
</dbReference>
<dbReference type="NCBIfam" id="TIGR01933">
    <property type="entry name" value="hflK"/>
    <property type="match status" value="1"/>
</dbReference>
<proteinExistence type="inferred from homology"/>
<keyword evidence="9" id="KW-1185">Reference proteome</keyword>
<evidence type="ECO:0000259" key="7">
    <source>
        <dbReference type="SMART" id="SM00244"/>
    </source>
</evidence>
<protein>
    <recommendedName>
        <fullName evidence="6">Protein HflK</fullName>
    </recommendedName>
</protein>
<keyword evidence="8" id="KW-0645">Protease</keyword>